<protein>
    <submittedName>
        <fullName evidence="1">Uncharacterized protein</fullName>
    </submittedName>
</protein>
<accession>A0AAF1B381</accession>
<sequence length="70" mass="7907">MFRNSSTLQLLPIMKQPVETQEAVINNVANLCEAAEALCNFLEELAKQFLLNLPVWDSSPRELINSLCDE</sequence>
<evidence type="ECO:0000313" key="1">
    <source>
        <dbReference type="EMBL" id="WOH04520.1"/>
    </source>
</evidence>
<dbReference type="EMBL" id="CP093348">
    <property type="protein sequence ID" value="WOH04520.1"/>
    <property type="molecule type" value="Genomic_DNA"/>
</dbReference>
<dbReference type="Proteomes" id="UP000077755">
    <property type="component" value="Chromosome 6"/>
</dbReference>
<evidence type="ECO:0000313" key="2">
    <source>
        <dbReference type="Proteomes" id="UP000077755"/>
    </source>
</evidence>
<keyword evidence="2" id="KW-1185">Reference proteome</keyword>
<name>A0AAF1B381_DAUCS</name>
<organism evidence="1 2">
    <name type="scientific">Daucus carota subsp. sativus</name>
    <name type="common">Carrot</name>
    <dbReference type="NCBI Taxonomy" id="79200"/>
    <lineage>
        <taxon>Eukaryota</taxon>
        <taxon>Viridiplantae</taxon>
        <taxon>Streptophyta</taxon>
        <taxon>Embryophyta</taxon>
        <taxon>Tracheophyta</taxon>
        <taxon>Spermatophyta</taxon>
        <taxon>Magnoliopsida</taxon>
        <taxon>eudicotyledons</taxon>
        <taxon>Gunneridae</taxon>
        <taxon>Pentapetalae</taxon>
        <taxon>asterids</taxon>
        <taxon>campanulids</taxon>
        <taxon>Apiales</taxon>
        <taxon>Apiaceae</taxon>
        <taxon>Apioideae</taxon>
        <taxon>Scandiceae</taxon>
        <taxon>Daucinae</taxon>
        <taxon>Daucus</taxon>
        <taxon>Daucus sect. Daucus</taxon>
    </lineage>
</organism>
<proteinExistence type="predicted"/>
<dbReference type="PANTHER" id="PTHR35737">
    <property type="entry name" value="CRYPTIC LOCI REGULATOR"/>
    <property type="match status" value="1"/>
</dbReference>
<reference evidence="1" key="2">
    <citation type="submission" date="2022-03" db="EMBL/GenBank/DDBJ databases">
        <title>Draft title - Genomic analysis of global carrot germplasm unveils the trajectory of domestication and the origin of high carotenoid orange carrot.</title>
        <authorList>
            <person name="Iorizzo M."/>
            <person name="Ellison S."/>
            <person name="Senalik D."/>
            <person name="Macko-Podgorni A."/>
            <person name="Grzebelus D."/>
            <person name="Bostan H."/>
            <person name="Rolling W."/>
            <person name="Curaba J."/>
            <person name="Simon P."/>
        </authorList>
    </citation>
    <scope>NUCLEOTIDE SEQUENCE</scope>
    <source>
        <tissue evidence="1">Leaf</tissue>
    </source>
</reference>
<dbReference type="AlphaFoldDB" id="A0AAF1B381"/>
<reference evidence="1" key="1">
    <citation type="journal article" date="2016" name="Nat. Genet.">
        <title>A high-quality carrot genome assembly provides new insights into carotenoid accumulation and asterid genome evolution.</title>
        <authorList>
            <person name="Iorizzo M."/>
            <person name="Ellison S."/>
            <person name="Senalik D."/>
            <person name="Zeng P."/>
            <person name="Satapoomin P."/>
            <person name="Huang J."/>
            <person name="Bowman M."/>
            <person name="Iovene M."/>
            <person name="Sanseverino W."/>
            <person name="Cavagnaro P."/>
            <person name="Yildiz M."/>
            <person name="Macko-Podgorni A."/>
            <person name="Moranska E."/>
            <person name="Grzebelus E."/>
            <person name="Grzebelus D."/>
            <person name="Ashrafi H."/>
            <person name="Zheng Z."/>
            <person name="Cheng S."/>
            <person name="Spooner D."/>
            <person name="Van Deynze A."/>
            <person name="Simon P."/>
        </authorList>
    </citation>
    <scope>NUCLEOTIDE SEQUENCE</scope>
    <source>
        <tissue evidence="1">Leaf</tissue>
    </source>
</reference>
<gene>
    <name evidence="1" type="ORF">DCAR_0623929</name>
</gene>
<dbReference type="PANTHER" id="PTHR35737:SF1">
    <property type="entry name" value="CRYPTIC LOCI REGULATOR"/>
    <property type="match status" value="1"/>
</dbReference>